<proteinExistence type="inferred from homology"/>
<evidence type="ECO:0000256" key="1">
    <source>
        <dbReference type="ARBA" id="ARBA00010688"/>
    </source>
</evidence>
<dbReference type="GO" id="GO:0016301">
    <property type="term" value="F:kinase activity"/>
    <property type="evidence" value="ECO:0007669"/>
    <property type="project" value="UniProtKB-KW"/>
</dbReference>
<keyword evidence="3" id="KW-0547">Nucleotide-binding</keyword>
<dbReference type="InterPro" id="IPR050306">
    <property type="entry name" value="PfkB_Carbo_kinase"/>
</dbReference>
<evidence type="ECO:0000256" key="2">
    <source>
        <dbReference type="ARBA" id="ARBA00022679"/>
    </source>
</evidence>
<dbReference type="PANTHER" id="PTHR43085:SF1">
    <property type="entry name" value="PSEUDOURIDINE KINASE-RELATED"/>
    <property type="match status" value="1"/>
</dbReference>
<keyword evidence="8" id="KW-1185">Reference proteome</keyword>
<dbReference type="InterPro" id="IPR011611">
    <property type="entry name" value="PfkB_dom"/>
</dbReference>
<sequence>MTDILVAGETLVDFIPDAAGPLASVESFSRRAGGAPANVAVGLAHLDADVGFWTRLGGDPFAEFLAETLDDHGLPERFVERDPEAKTTLAFVSLGEDADREFSFYREDAADARMEVGGVSDDELADASWVHFDALSMDAEPSRSAVVDFAERAGDAGAVVSFDPNARPERWGEFTYADSVERGFGLADVVKATPEDLAEMGVEGDAPELAREICEHGPHTVIVTLGGEGAYAYATADAPWSEGRETEVRHDGYAVDPVDTTGAGDAFTAGAVRALSNGVGLEEALAFGNAVAATTTTAEGAMTALPTLSAVESFRAEREN</sequence>
<dbReference type="SUPFAM" id="SSF53613">
    <property type="entry name" value="Ribokinase-like"/>
    <property type="match status" value="1"/>
</dbReference>
<dbReference type="PROSITE" id="PS00584">
    <property type="entry name" value="PFKB_KINASES_2"/>
    <property type="match status" value="1"/>
</dbReference>
<dbReference type="InterPro" id="IPR002173">
    <property type="entry name" value="Carboh/pur_kinase_PfkB_CS"/>
</dbReference>
<dbReference type="InterPro" id="IPR029056">
    <property type="entry name" value="Ribokinase-like"/>
</dbReference>
<dbReference type="Proteomes" id="UP001595921">
    <property type="component" value="Unassembled WGS sequence"/>
</dbReference>
<dbReference type="GO" id="GO:0005524">
    <property type="term" value="F:ATP binding"/>
    <property type="evidence" value="ECO:0007669"/>
    <property type="project" value="UniProtKB-KW"/>
</dbReference>
<dbReference type="RefSeq" id="WP_267623319.1">
    <property type="nucleotide sequence ID" value="NZ_JAODIW010000008.1"/>
</dbReference>
<accession>A0ABD5PGY4</accession>
<dbReference type="Gene3D" id="3.40.1190.20">
    <property type="match status" value="1"/>
</dbReference>
<evidence type="ECO:0000313" key="7">
    <source>
        <dbReference type="EMBL" id="MFC4359984.1"/>
    </source>
</evidence>
<evidence type="ECO:0000256" key="5">
    <source>
        <dbReference type="ARBA" id="ARBA00022840"/>
    </source>
</evidence>
<comment type="similarity">
    <text evidence="1">Belongs to the carbohydrate kinase PfkB family.</text>
</comment>
<evidence type="ECO:0000259" key="6">
    <source>
        <dbReference type="Pfam" id="PF00294"/>
    </source>
</evidence>
<keyword evidence="2 7" id="KW-0808">Transferase</keyword>
<dbReference type="EMBL" id="JBHSDS010000010">
    <property type="protein sequence ID" value="MFC4359984.1"/>
    <property type="molecule type" value="Genomic_DNA"/>
</dbReference>
<comment type="caution">
    <text evidence="7">The sequence shown here is derived from an EMBL/GenBank/DDBJ whole genome shotgun (WGS) entry which is preliminary data.</text>
</comment>
<gene>
    <name evidence="7" type="ORF">ACFO0N_18710</name>
</gene>
<protein>
    <submittedName>
        <fullName evidence="7">Carbohydrate kinase family protein</fullName>
        <ecNumber evidence="7">2.7.1.-</ecNumber>
    </submittedName>
</protein>
<evidence type="ECO:0000313" key="8">
    <source>
        <dbReference type="Proteomes" id="UP001595921"/>
    </source>
</evidence>
<reference evidence="7 8" key="1">
    <citation type="journal article" date="2019" name="Int. J. Syst. Evol. Microbiol.">
        <title>The Global Catalogue of Microorganisms (GCM) 10K type strain sequencing project: providing services to taxonomists for standard genome sequencing and annotation.</title>
        <authorList>
            <consortium name="The Broad Institute Genomics Platform"/>
            <consortium name="The Broad Institute Genome Sequencing Center for Infectious Disease"/>
            <person name="Wu L."/>
            <person name="Ma J."/>
        </authorList>
    </citation>
    <scope>NUCLEOTIDE SEQUENCE [LARGE SCALE GENOMIC DNA]</scope>
    <source>
        <strain evidence="7 8">CGMCC 1.12553</strain>
    </source>
</reference>
<dbReference type="CDD" id="cd01167">
    <property type="entry name" value="bac_FRK"/>
    <property type="match status" value="1"/>
</dbReference>
<keyword evidence="5" id="KW-0067">ATP-binding</keyword>
<feature type="domain" description="Carbohydrate kinase PfkB" evidence="6">
    <location>
        <begin position="1"/>
        <end position="307"/>
    </location>
</feature>
<dbReference type="PANTHER" id="PTHR43085">
    <property type="entry name" value="HEXOKINASE FAMILY MEMBER"/>
    <property type="match status" value="1"/>
</dbReference>
<dbReference type="AlphaFoldDB" id="A0ABD5PGY4"/>
<organism evidence="7 8">
    <name type="scientific">Halobium salinum</name>
    <dbReference type="NCBI Taxonomy" id="1364940"/>
    <lineage>
        <taxon>Archaea</taxon>
        <taxon>Methanobacteriati</taxon>
        <taxon>Methanobacteriota</taxon>
        <taxon>Stenosarchaea group</taxon>
        <taxon>Halobacteria</taxon>
        <taxon>Halobacteriales</taxon>
        <taxon>Haloferacaceae</taxon>
        <taxon>Halobium</taxon>
    </lineage>
</organism>
<dbReference type="EC" id="2.7.1.-" evidence="7"/>
<keyword evidence="4 7" id="KW-0418">Kinase</keyword>
<evidence type="ECO:0000256" key="4">
    <source>
        <dbReference type="ARBA" id="ARBA00022777"/>
    </source>
</evidence>
<dbReference type="Pfam" id="PF00294">
    <property type="entry name" value="PfkB"/>
    <property type="match status" value="1"/>
</dbReference>
<evidence type="ECO:0000256" key="3">
    <source>
        <dbReference type="ARBA" id="ARBA00022741"/>
    </source>
</evidence>
<name>A0ABD5PGY4_9EURY</name>